<dbReference type="PROSITE" id="PS00440">
    <property type="entry name" value="ACYLTRANSF_C_2"/>
    <property type="match status" value="1"/>
</dbReference>
<name>A0A168QTJ8_ABSGL</name>
<dbReference type="FunFam" id="3.30.559.70:FF:000007">
    <property type="entry name" value="Carnitine O-acetyltransferase, mitochondrial"/>
    <property type="match status" value="1"/>
</dbReference>
<evidence type="ECO:0000256" key="14">
    <source>
        <dbReference type="ARBA" id="ARBA00052702"/>
    </source>
</evidence>
<dbReference type="InterPro" id="IPR042231">
    <property type="entry name" value="Cho/carn_acyl_trans_2"/>
</dbReference>
<dbReference type="SUPFAM" id="SSF52777">
    <property type="entry name" value="CoA-dependent acyltransferases"/>
    <property type="match status" value="2"/>
</dbReference>
<evidence type="ECO:0000256" key="4">
    <source>
        <dbReference type="ARBA" id="ARBA00022448"/>
    </source>
</evidence>
<feature type="domain" description="Choline/carnitine acyltransferase" evidence="20">
    <location>
        <begin position="25"/>
        <end position="589"/>
    </location>
</feature>
<dbReference type="Gene3D" id="3.30.559.70">
    <property type="entry name" value="Choline/Carnitine o-acyltransferase, domain 2"/>
    <property type="match status" value="1"/>
</dbReference>
<dbReference type="EMBL" id="LT554468">
    <property type="protein sequence ID" value="SAM05530.1"/>
    <property type="molecule type" value="Genomic_DNA"/>
</dbReference>
<comment type="function">
    <text evidence="15">Carnitine acetylase is specific for short chain fatty acids. Carnitine acetylase seems to affect the flux through the pyruvate dehydrogenase complex. It may be involved as well in the transport of acetyl-CoA into mitochondria.</text>
</comment>
<evidence type="ECO:0000256" key="1">
    <source>
        <dbReference type="ARBA" id="ARBA00004275"/>
    </source>
</evidence>
<evidence type="ECO:0000256" key="10">
    <source>
        <dbReference type="ARBA" id="ARBA00023128"/>
    </source>
</evidence>
<evidence type="ECO:0000256" key="5">
    <source>
        <dbReference type="ARBA" id="ARBA00022679"/>
    </source>
</evidence>
<organism evidence="21">
    <name type="scientific">Absidia glauca</name>
    <name type="common">Pin mould</name>
    <dbReference type="NCBI Taxonomy" id="4829"/>
    <lineage>
        <taxon>Eukaryota</taxon>
        <taxon>Fungi</taxon>
        <taxon>Fungi incertae sedis</taxon>
        <taxon>Mucoromycota</taxon>
        <taxon>Mucoromycotina</taxon>
        <taxon>Mucoromycetes</taxon>
        <taxon>Mucorales</taxon>
        <taxon>Cunninghamellaceae</taxon>
        <taxon>Absidia</taxon>
    </lineage>
</organism>
<comment type="subcellular location">
    <subcellularLocation>
        <location evidence="2">Mitochondrion inner membrane</location>
        <topology evidence="2">Peripheral membrane protein</topology>
        <orientation evidence="2">Matrix side</orientation>
    </subcellularLocation>
    <subcellularLocation>
        <location evidence="1">Peroxisome</location>
    </subcellularLocation>
</comment>
<dbReference type="OMA" id="PPITRMM"/>
<evidence type="ECO:0000256" key="6">
    <source>
        <dbReference type="ARBA" id="ARBA00022792"/>
    </source>
</evidence>
<dbReference type="GO" id="GO:0004092">
    <property type="term" value="F:carnitine O-acetyltransferase activity"/>
    <property type="evidence" value="ECO:0007669"/>
    <property type="project" value="UniProtKB-EC"/>
</dbReference>
<dbReference type="InterPro" id="IPR023213">
    <property type="entry name" value="CAT-like_dom_sf"/>
</dbReference>
<proteinExistence type="inferred from homology"/>
<dbReference type="PANTHER" id="PTHR22589:SF103">
    <property type="entry name" value="CARNITINE O-ACETYL-TRANSFERASE, ISOFORM A-RELATED"/>
    <property type="match status" value="1"/>
</dbReference>
<keyword evidence="12" id="KW-0576">Peroxisome</keyword>
<comment type="similarity">
    <text evidence="3 19">Belongs to the carnitine/choline acetyltransferase family.</text>
</comment>
<keyword evidence="4" id="KW-0813">Transport</keyword>
<evidence type="ECO:0000256" key="3">
    <source>
        <dbReference type="ARBA" id="ARBA00005232"/>
    </source>
</evidence>
<keyword evidence="7" id="KW-0276">Fatty acid metabolism</keyword>
<keyword evidence="6" id="KW-0999">Mitochondrion inner membrane</keyword>
<dbReference type="GO" id="GO:0005777">
    <property type="term" value="C:peroxisome"/>
    <property type="evidence" value="ECO:0007669"/>
    <property type="project" value="UniProtKB-SubCell"/>
</dbReference>
<evidence type="ECO:0000259" key="20">
    <source>
        <dbReference type="Pfam" id="PF00755"/>
    </source>
</evidence>
<feature type="active site" description="Proton acceptor" evidence="18">
    <location>
        <position position="316"/>
    </location>
</feature>
<evidence type="ECO:0000256" key="17">
    <source>
        <dbReference type="ARBA" id="ARBA00073438"/>
    </source>
</evidence>
<evidence type="ECO:0000256" key="19">
    <source>
        <dbReference type="RuleBase" id="RU003801"/>
    </source>
</evidence>
<dbReference type="OrthoDB" id="240216at2759"/>
<dbReference type="Proteomes" id="UP000078561">
    <property type="component" value="Unassembled WGS sequence"/>
</dbReference>
<gene>
    <name evidence="21" type="primary">ABSGL_11405.1 scaffold 12295</name>
</gene>
<keyword evidence="11" id="KW-0472">Membrane</keyword>
<evidence type="ECO:0000256" key="8">
    <source>
        <dbReference type="ARBA" id="ARBA00022946"/>
    </source>
</evidence>
<evidence type="ECO:0000256" key="9">
    <source>
        <dbReference type="ARBA" id="ARBA00023098"/>
    </source>
</evidence>
<evidence type="ECO:0000256" key="7">
    <source>
        <dbReference type="ARBA" id="ARBA00022832"/>
    </source>
</evidence>
<dbReference type="InterPro" id="IPR000542">
    <property type="entry name" value="Carn_acyl_trans"/>
</dbReference>
<dbReference type="GO" id="GO:0009437">
    <property type="term" value="P:carnitine metabolic process"/>
    <property type="evidence" value="ECO:0007669"/>
    <property type="project" value="TreeGrafter"/>
</dbReference>
<keyword evidence="9" id="KW-0443">Lipid metabolism</keyword>
<dbReference type="Gene3D" id="3.30.559.10">
    <property type="entry name" value="Chloramphenicol acetyltransferase-like domain"/>
    <property type="match status" value="1"/>
</dbReference>
<dbReference type="GO" id="GO:0006631">
    <property type="term" value="P:fatty acid metabolic process"/>
    <property type="evidence" value="ECO:0007669"/>
    <property type="project" value="UniProtKB-KW"/>
</dbReference>
<accession>A0A168QTJ8</accession>
<dbReference type="InParanoid" id="A0A168QTJ8"/>
<evidence type="ECO:0000313" key="21">
    <source>
        <dbReference type="EMBL" id="SAM05530.1"/>
    </source>
</evidence>
<keyword evidence="22" id="KW-1185">Reference proteome</keyword>
<evidence type="ECO:0000256" key="16">
    <source>
        <dbReference type="ARBA" id="ARBA00066910"/>
    </source>
</evidence>
<comment type="catalytic activity">
    <reaction evidence="14">
        <text>(R)-carnitine + acetyl-CoA = O-acetyl-(R)-carnitine + CoA</text>
        <dbReference type="Rhea" id="RHEA:21136"/>
        <dbReference type="ChEBI" id="CHEBI:16347"/>
        <dbReference type="ChEBI" id="CHEBI:57287"/>
        <dbReference type="ChEBI" id="CHEBI:57288"/>
        <dbReference type="ChEBI" id="CHEBI:57589"/>
        <dbReference type="EC" id="2.3.1.7"/>
    </reaction>
</comment>
<evidence type="ECO:0000313" key="22">
    <source>
        <dbReference type="Proteomes" id="UP000078561"/>
    </source>
</evidence>
<evidence type="ECO:0000256" key="12">
    <source>
        <dbReference type="ARBA" id="ARBA00023140"/>
    </source>
</evidence>
<dbReference type="EC" id="2.3.1.7" evidence="16"/>
<evidence type="ECO:0000256" key="11">
    <source>
        <dbReference type="ARBA" id="ARBA00023136"/>
    </source>
</evidence>
<reference evidence="21" key="1">
    <citation type="submission" date="2016-04" db="EMBL/GenBank/DDBJ databases">
        <authorList>
            <person name="Evans L.H."/>
            <person name="Alamgir A."/>
            <person name="Owens N."/>
            <person name="Weber N.D."/>
            <person name="Virtaneva K."/>
            <person name="Barbian K."/>
            <person name="Babar A."/>
            <person name="Rosenke K."/>
        </authorList>
    </citation>
    <scope>NUCLEOTIDE SEQUENCE [LARGE SCALE GENOMIC DNA]</scope>
    <source>
        <strain evidence="21">CBS 101.48</strain>
    </source>
</reference>
<keyword evidence="5 19" id="KW-0808">Transferase</keyword>
<sequence length="609" mass="67737">MAPKTPIDPSASGPMFQYQANLPKLPVPALDRTVALYLSSVRPLLSDGDYQKTVAAAQDFLTPGGLGETLQQRLVARSQETVNWMEDWWLDQAYMGYRDSVVINVSYFFAYKDDKTRKDPTRRAAAITTAALAFKQEIVQKTLPVEYAKGEPLCMDSFKYMFNNCRIPTKPSDVEVAYDLAENTHIIVIRKNRFYFVDVVHQGLQLSTAELEQQFQHVIDLAGQDKGLPLGVLTADNRDNWTDARESLLAAHGGNKAALEKIESASFVVCLDDYSPVTRDELSRACWHGDGRNRFFDKPLQFIVFDNGKAGFIGEHSCMDGMVTGRLNNYICDALAKNKLDHGSLSVRAGLPKPAEIQLHINAAVKKHLATAEKNFDSAIANHDLATLVFNGLGKQQIKKFKCSPDAFAQMVIQLAYYNMFGVSRATYEAGMTRKFQRGRTETNRTVSNESVAFVKAMNNPDLSATEKIAALRAALKTQGAYMGQATNAHGVDRHLFGLKNSLRPGEPKPRLFTDPAYAYSSHWFLSTSQLASEYFDGWGWGQVVPDGFGVAYMVNNHVLQFNVASVKDLTVNGKKYINGTHHFKQALETAAEEMRELLSTQVPAQAKL</sequence>
<dbReference type="AlphaFoldDB" id="A0A168QTJ8"/>
<dbReference type="InterPro" id="IPR039551">
    <property type="entry name" value="Cho/carn_acyl_trans"/>
</dbReference>
<evidence type="ECO:0000256" key="2">
    <source>
        <dbReference type="ARBA" id="ARBA00004443"/>
    </source>
</evidence>
<protein>
    <recommendedName>
        <fullName evidence="17">Carnitine O-acetyltransferase, mitochondrial</fullName>
        <ecNumber evidence="16">2.3.1.7</ecNumber>
    </recommendedName>
</protein>
<keyword evidence="13 19" id="KW-0012">Acyltransferase</keyword>
<keyword evidence="8" id="KW-0809">Transit peptide</keyword>
<evidence type="ECO:0000256" key="13">
    <source>
        <dbReference type="ARBA" id="ARBA00023315"/>
    </source>
</evidence>
<evidence type="ECO:0000256" key="18">
    <source>
        <dbReference type="PIRSR" id="PIRSR600542-1"/>
    </source>
</evidence>
<dbReference type="STRING" id="4829.A0A168QTJ8"/>
<evidence type="ECO:0000256" key="15">
    <source>
        <dbReference type="ARBA" id="ARBA00053195"/>
    </source>
</evidence>
<dbReference type="Pfam" id="PF00755">
    <property type="entry name" value="Carn_acyltransf"/>
    <property type="match status" value="1"/>
</dbReference>
<keyword evidence="10" id="KW-0496">Mitochondrion</keyword>
<dbReference type="GO" id="GO:0005743">
    <property type="term" value="C:mitochondrial inner membrane"/>
    <property type="evidence" value="ECO:0007669"/>
    <property type="project" value="UniProtKB-SubCell"/>
</dbReference>
<dbReference type="PANTHER" id="PTHR22589">
    <property type="entry name" value="CARNITINE O-ACYLTRANSFERASE"/>
    <property type="match status" value="1"/>
</dbReference>